<feature type="region of interest" description="Disordered" evidence="1">
    <location>
        <begin position="185"/>
        <end position="225"/>
    </location>
</feature>
<dbReference type="PROSITE" id="PS51257">
    <property type="entry name" value="PROKAR_LIPOPROTEIN"/>
    <property type="match status" value="1"/>
</dbReference>
<organism evidence="2 3">
    <name type="scientific">Streptomyces coerulescens</name>
    <dbReference type="NCBI Taxonomy" id="29304"/>
    <lineage>
        <taxon>Bacteria</taxon>
        <taxon>Bacillati</taxon>
        <taxon>Actinomycetota</taxon>
        <taxon>Actinomycetes</taxon>
        <taxon>Kitasatosporales</taxon>
        <taxon>Streptomycetaceae</taxon>
        <taxon>Streptomyces</taxon>
    </lineage>
</organism>
<dbReference type="EMBL" id="JBHSKM010000044">
    <property type="protein sequence ID" value="MFC5219738.1"/>
    <property type="molecule type" value="Genomic_DNA"/>
</dbReference>
<dbReference type="RefSeq" id="WP_380863793.1">
    <property type="nucleotide sequence ID" value="NZ_JBHSKM010000044.1"/>
</dbReference>
<accession>A0ABW0CW97</accession>
<keyword evidence="3" id="KW-1185">Reference proteome</keyword>
<name>A0ABW0CW97_STRCD</name>
<comment type="caution">
    <text evidence="2">The sequence shown here is derived from an EMBL/GenBank/DDBJ whole genome shotgun (WGS) entry which is preliminary data.</text>
</comment>
<evidence type="ECO:0000313" key="2">
    <source>
        <dbReference type="EMBL" id="MFC5219738.1"/>
    </source>
</evidence>
<protein>
    <recommendedName>
        <fullName evidence="4">Lipoprotein</fullName>
    </recommendedName>
</protein>
<dbReference type="Pfam" id="PF03640">
    <property type="entry name" value="Lipoprotein_15"/>
    <property type="match status" value="2"/>
</dbReference>
<proteinExistence type="predicted"/>
<gene>
    <name evidence="2" type="ORF">ACFPQ9_38535</name>
</gene>
<evidence type="ECO:0000256" key="1">
    <source>
        <dbReference type="SAM" id="MobiDB-lite"/>
    </source>
</evidence>
<evidence type="ECO:0000313" key="3">
    <source>
        <dbReference type="Proteomes" id="UP001596263"/>
    </source>
</evidence>
<feature type="region of interest" description="Disordered" evidence="1">
    <location>
        <begin position="51"/>
        <end position="70"/>
    </location>
</feature>
<reference evidence="3" key="1">
    <citation type="journal article" date="2019" name="Int. J. Syst. Evol. Microbiol.">
        <title>The Global Catalogue of Microorganisms (GCM) 10K type strain sequencing project: providing services to taxonomists for standard genome sequencing and annotation.</title>
        <authorList>
            <consortium name="The Broad Institute Genomics Platform"/>
            <consortium name="The Broad Institute Genome Sequencing Center for Infectious Disease"/>
            <person name="Wu L."/>
            <person name="Ma J."/>
        </authorList>
    </citation>
    <scope>NUCLEOTIDE SEQUENCE [LARGE SCALE GENOMIC DNA]</scope>
    <source>
        <strain evidence="3">KCTC 42586</strain>
    </source>
</reference>
<sequence length="301" mass="30110">MFRTRATALASLATVGVLLLSGCGGNDTKDAAASGASSAAGAGELSFQKGTAKQNNAPAQTGDFAPDAAPAAAAKKPTVRKWVQLSAGRAGQLDPVVVNGAGFTLYRFDKDTADPSKSNCSGECATTWPPYLVARGGKVFIDGIDKSAIGFIARDGALQVTIGGWPVYLFSKDLKAGDTNGQGVGGTWFGVTPDGEKAGGGQPGGDGTDQSGADAGADVDPEASPAGSATFFQGANFADPSQGVAGPGCRNVRFSGSIQASGALKIWDGPDCTGNVKVVSGNVQDLAAIGFPTVKSVRFLG</sequence>
<evidence type="ECO:0008006" key="4">
    <source>
        <dbReference type="Google" id="ProtNLM"/>
    </source>
</evidence>
<dbReference type="InterPro" id="IPR005297">
    <property type="entry name" value="Lipoprotein_repeat"/>
</dbReference>
<dbReference type="PANTHER" id="PTHR39335">
    <property type="entry name" value="BLL4220 PROTEIN"/>
    <property type="match status" value="1"/>
</dbReference>
<dbReference type="Proteomes" id="UP001596263">
    <property type="component" value="Unassembled WGS sequence"/>
</dbReference>
<dbReference type="PANTHER" id="PTHR39335:SF1">
    <property type="entry name" value="BLL4220 PROTEIN"/>
    <property type="match status" value="1"/>
</dbReference>
<feature type="compositionally biased region" description="Gly residues" evidence="1">
    <location>
        <begin position="198"/>
        <end position="207"/>
    </location>
</feature>